<dbReference type="Proteomes" id="UP000886520">
    <property type="component" value="Chromosome 25"/>
</dbReference>
<evidence type="ECO:0000313" key="1">
    <source>
        <dbReference type="EMBL" id="KAI5058934.1"/>
    </source>
</evidence>
<dbReference type="OrthoDB" id="1970855at2759"/>
<gene>
    <name evidence="1" type="ORF">GOP47_0025253</name>
</gene>
<dbReference type="EMBL" id="JABFUD020000025">
    <property type="protein sequence ID" value="KAI5058934.1"/>
    <property type="molecule type" value="Genomic_DNA"/>
</dbReference>
<sequence length="155" mass="17733">MVSFKSATLQNNLLVHKEELDKCEKECTREHSKLKNIPVARHDNFELKIEELNGKAIIQLWCNECGEAYGIGSSDGKLVAYTCLENFLRTHIFSKIHEKMYHSKRGILKVAIKEGATTEDDASCILHALEVMKSFNNKENGMYFCLSYIVIDWGM</sequence>
<name>A0A9D4U1V2_ADICA</name>
<reference evidence="1" key="1">
    <citation type="submission" date="2021-01" db="EMBL/GenBank/DDBJ databases">
        <title>Adiantum capillus-veneris genome.</title>
        <authorList>
            <person name="Fang Y."/>
            <person name="Liao Q."/>
        </authorList>
    </citation>
    <scope>NUCLEOTIDE SEQUENCE</scope>
    <source>
        <strain evidence="1">H3</strain>
        <tissue evidence="1">Leaf</tissue>
    </source>
</reference>
<dbReference type="AlphaFoldDB" id="A0A9D4U1V2"/>
<organism evidence="1 2">
    <name type="scientific">Adiantum capillus-veneris</name>
    <name type="common">Maidenhair fern</name>
    <dbReference type="NCBI Taxonomy" id="13818"/>
    <lineage>
        <taxon>Eukaryota</taxon>
        <taxon>Viridiplantae</taxon>
        <taxon>Streptophyta</taxon>
        <taxon>Embryophyta</taxon>
        <taxon>Tracheophyta</taxon>
        <taxon>Polypodiopsida</taxon>
        <taxon>Polypodiidae</taxon>
        <taxon>Polypodiales</taxon>
        <taxon>Pteridineae</taxon>
        <taxon>Pteridaceae</taxon>
        <taxon>Vittarioideae</taxon>
        <taxon>Adiantum</taxon>
    </lineage>
</organism>
<accession>A0A9D4U1V2</accession>
<comment type="caution">
    <text evidence="1">The sequence shown here is derived from an EMBL/GenBank/DDBJ whole genome shotgun (WGS) entry which is preliminary data.</text>
</comment>
<protein>
    <submittedName>
        <fullName evidence="1">Uncharacterized protein</fullName>
    </submittedName>
</protein>
<keyword evidence="2" id="KW-1185">Reference proteome</keyword>
<evidence type="ECO:0000313" key="2">
    <source>
        <dbReference type="Proteomes" id="UP000886520"/>
    </source>
</evidence>
<proteinExistence type="predicted"/>